<dbReference type="AlphaFoldDB" id="A0AAN5YQV6"/>
<evidence type="ECO:0000313" key="1">
    <source>
        <dbReference type="EMBL" id="GAQ09302.1"/>
    </source>
</evidence>
<evidence type="ECO:0000313" key="5">
    <source>
        <dbReference type="Proteomes" id="UP000465220"/>
    </source>
</evidence>
<dbReference type="EMBL" id="BLKI01000005">
    <property type="protein sequence ID" value="GFF64493.1"/>
    <property type="molecule type" value="Genomic_DNA"/>
</dbReference>
<evidence type="ECO:0000313" key="3">
    <source>
        <dbReference type="EMBL" id="KAF4206307.1"/>
    </source>
</evidence>
<name>A0AAN5YQV6_ASPLE</name>
<protein>
    <submittedName>
        <fullName evidence="3">Uncharacterized protein</fullName>
    </submittedName>
</protein>
<evidence type="ECO:0000313" key="2">
    <source>
        <dbReference type="EMBL" id="GFF64493.1"/>
    </source>
</evidence>
<proteinExistence type="predicted"/>
<reference evidence="3" key="2">
    <citation type="journal article" date="2020" name="bioRxiv">
        <title>Genomic and phenotypic heterogeneity of clinical isolates of the human pathogens Aspergillus fumigatus, Aspergillus lentulus and Aspergillus fumigatiaffinis.</title>
        <authorList>
            <person name="dos Santos R.A.C."/>
            <person name="Steenwyk J.L."/>
            <person name="Rivero-Menendez O."/>
            <person name="Mead M.E."/>
            <person name="Silva L.P."/>
            <person name="Bastos R.W."/>
            <person name="Alastruey-Izquierdo A."/>
            <person name="Goldman G.H."/>
            <person name="Rokas A."/>
        </authorList>
    </citation>
    <scope>NUCLEOTIDE SEQUENCE</scope>
    <source>
        <strain evidence="3">CNM-CM8927</strain>
    </source>
</reference>
<comment type="caution">
    <text evidence="3">The sequence shown here is derived from an EMBL/GenBank/DDBJ whole genome shotgun (WGS) entry which is preliminary data.</text>
</comment>
<keyword evidence="5" id="KW-1185">Reference proteome</keyword>
<accession>A0AAN5YQV6</accession>
<sequence>MPGKVDTHHWALIVGPKVEAEGNLGVRYHAKERPKAGGGTEWFFEESECSPAPSSMLLVRIMIGKVVDANLLVGILQNTPNRQGHPGWNCVFWVKEALEKLKVNPSALGTSVVK</sequence>
<dbReference type="EMBL" id="BCLY01000012">
    <property type="protein sequence ID" value="GAQ09302.1"/>
    <property type="molecule type" value="Genomic_DNA"/>
</dbReference>
<evidence type="ECO:0000313" key="4">
    <source>
        <dbReference type="Proteomes" id="UP000051487"/>
    </source>
</evidence>
<gene>
    <name evidence="1" type="ORF">ALT_6623</name>
    <name evidence="3" type="ORF">CNMCM8927_005255</name>
    <name evidence="2" type="ORF">IFM60648_01283</name>
</gene>
<evidence type="ECO:0000313" key="6">
    <source>
        <dbReference type="Proteomes" id="UP000649114"/>
    </source>
</evidence>
<dbReference type="Proteomes" id="UP000051487">
    <property type="component" value="Unassembled WGS sequence"/>
</dbReference>
<dbReference type="Pfam" id="PF21858">
    <property type="entry name" value="DUF6914"/>
    <property type="match status" value="1"/>
</dbReference>
<reference evidence="3" key="4">
    <citation type="submission" date="2020-04" db="EMBL/GenBank/DDBJ databases">
        <authorList>
            <person name="Santos R.A.C."/>
            <person name="Steenwyk J.L."/>
            <person name="Rivero-Menendez O."/>
            <person name="Mead M.E."/>
            <person name="Silva L.P."/>
            <person name="Bastos R.W."/>
            <person name="Alastruey-Izquierdo A."/>
            <person name="Goldman G.H."/>
            <person name="Rokas A."/>
        </authorList>
    </citation>
    <scope>NUCLEOTIDE SEQUENCE</scope>
    <source>
        <strain evidence="3">CNM-CM8927</strain>
    </source>
</reference>
<reference evidence="2 5" key="3">
    <citation type="submission" date="2020-01" db="EMBL/GenBank/DDBJ databases">
        <title>Draft genome sequence of Aspergillus lentulus IFM 60648.</title>
        <authorList>
            <person name="Takahashi H."/>
            <person name="Yaguchi T."/>
        </authorList>
    </citation>
    <scope>NUCLEOTIDE SEQUENCE [LARGE SCALE GENOMIC DNA]</scope>
    <source>
        <strain evidence="2 5">IFM 60648</strain>
    </source>
</reference>
<reference evidence="1 4" key="1">
    <citation type="submission" date="2015-11" db="EMBL/GenBank/DDBJ databases">
        <title>Aspergillus lentulus strain IFM 54703T.</title>
        <authorList>
            <person name="Kusuya Y."/>
            <person name="Sakai K."/>
            <person name="Kamei K."/>
            <person name="Takahashi H."/>
            <person name="Yaguchi T."/>
        </authorList>
    </citation>
    <scope>NUCLEOTIDE SEQUENCE [LARGE SCALE GENOMIC DNA]</scope>
    <source>
        <strain evidence="1 4">IFM 54703</strain>
    </source>
</reference>
<dbReference type="EMBL" id="JAAAPU010000031">
    <property type="protein sequence ID" value="KAF4206307.1"/>
    <property type="molecule type" value="Genomic_DNA"/>
</dbReference>
<dbReference type="Proteomes" id="UP000649114">
    <property type="component" value="Unassembled WGS sequence"/>
</dbReference>
<dbReference type="InterPro" id="IPR054208">
    <property type="entry name" value="DUF6914"/>
</dbReference>
<dbReference type="Proteomes" id="UP000465220">
    <property type="component" value="Unassembled WGS sequence"/>
</dbReference>
<organism evidence="3 6">
    <name type="scientific">Aspergillus lentulus</name>
    <dbReference type="NCBI Taxonomy" id="293939"/>
    <lineage>
        <taxon>Eukaryota</taxon>
        <taxon>Fungi</taxon>
        <taxon>Dikarya</taxon>
        <taxon>Ascomycota</taxon>
        <taxon>Pezizomycotina</taxon>
        <taxon>Eurotiomycetes</taxon>
        <taxon>Eurotiomycetidae</taxon>
        <taxon>Eurotiales</taxon>
        <taxon>Aspergillaceae</taxon>
        <taxon>Aspergillus</taxon>
        <taxon>Aspergillus subgen. Fumigati</taxon>
    </lineage>
</organism>